<feature type="non-terminal residue" evidence="5">
    <location>
        <position position="1"/>
    </location>
</feature>
<feature type="domain" description="Strictosidine synthase conserved region" evidence="4">
    <location>
        <begin position="133"/>
        <end position="217"/>
    </location>
</feature>
<evidence type="ECO:0000256" key="3">
    <source>
        <dbReference type="ARBA" id="ARBA00023180"/>
    </source>
</evidence>
<dbReference type="GO" id="GO:0016787">
    <property type="term" value="F:hydrolase activity"/>
    <property type="evidence" value="ECO:0007669"/>
    <property type="project" value="TreeGrafter"/>
</dbReference>
<dbReference type="SUPFAM" id="SSF63829">
    <property type="entry name" value="Calcium-dependent phosphotriesterase"/>
    <property type="match status" value="1"/>
</dbReference>
<evidence type="ECO:0000259" key="4">
    <source>
        <dbReference type="Pfam" id="PF03088"/>
    </source>
</evidence>
<comment type="caution">
    <text evidence="5">The sequence shown here is derived from an EMBL/GenBank/DDBJ whole genome shotgun (WGS) entry which is preliminary data.</text>
</comment>
<feature type="non-terminal residue" evidence="5">
    <location>
        <position position="251"/>
    </location>
</feature>
<dbReference type="GO" id="GO:0012505">
    <property type="term" value="C:endomembrane system"/>
    <property type="evidence" value="ECO:0007669"/>
    <property type="project" value="TreeGrafter"/>
</dbReference>
<dbReference type="Pfam" id="PF20067">
    <property type="entry name" value="SSL_N"/>
    <property type="match status" value="1"/>
</dbReference>
<evidence type="ECO:0000256" key="2">
    <source>
        <dbReference type="ARBA" id="ARBA00022553"/>
    </source>
</evidence>
<keyword evidence="3" id="KW-0325">Glycoprotein</keyword>
<gene>
    <name evidence="5" type="ORF">PMAYCL1PPCAC_09683</name>
</gene>
<dbReference type="Proteomes" id="UP001328107">
    <property type="component" value="Unassembled WGS sequence"/>
</dbReference>
<dbReference type="AlphaFoldDB" id="A0AAN4ZE02"/>
<keyword evidence="2" id="KW-0597">Phosphoprotein</keyword>
<reference evidence="6" key="1">
    <citation type="submission" date="2022-10" db="EMBL/GenBank/DDBJ databases">
        <title>Genome assembly of Pristionchus species.</title>
        <authorList>
            <person name="Yoshida K."/>
            <person name="Sommer R.J."/>
        </authorList>
    </citation>
    <scope>NUCLEOTIDE SEQUENCE [LARGE SCALE GENOMIC DNA]</scope>
    <source>
        <strain evidence="6">RS5460</strain>
    </source>
</reference>
<comment type="similarity">
    <text evidence="1">Belongs to the strictosidine synthase family.</text>
</comment>
<proteinExistence type="inferred from homology"/>
<evidence type="ECO:0000313" key="6">
    <source>
        <dbReference type="Proteomes" id="UP001328107"/>
    </source>
</evidence>
<dbReference type="PANTHER" id="PTHR10426">
    <property type="entry name" value="STRICTOSIDINE SYNTHASE-RELATED"/>
    <property type="match status" value="1"/>
</dbReference>
<protein>
    <recommendedName>
        <fullName evidence="4">Strictosidine synthase conserved region domain-containing protein</fullName>
    </recommendedName>
</protein>
<accession>A0AAN4ZE02</accession>
<dbReference type="PANTHER" id="PTHR10426:SF88">
    <property type="entry name" value="ADIPOCYTE PLASMA MEMBRANE-ASSOCIATED PROTEIN HEMOMUCIN-RELATED"/>
    <property type="match status" value="1"/>
</dbReference>
<evidence type="ECO:0000313" key="5">
    <source>
        <dbReference type="EMBL" id="GMR39488.1"/>
    </source>
</evidence>
<keyword evidence="6" id="KW-1185">Reference proteome</keyword>
<dbReference type="InterPro" id="IPR011042">
    <property type="entry name" value="6-blade_b-propeller_TolB-like"/>
</dbReference>
<dbReference type="InterPro" id="IPR018119">
    <property type="entry name" value="Strictosidine_synth_cons-reg"/>
</dbReference>
<dbReference type="Gene3D" id="2.120.10.30">
    <property type="entry name" value="TolB, C-terminal domain"/>
    <property type="match status" value="1"/>
</dbReference>
<dbReference type="EMBL" id="BTRK01000002">
    <property type="protein sequence ID" value="GMR39488.1"/>
    <property type="molecule type" value="Genomic_DNA"/>
</dbReference>
<name>A0AAN4ZE02_9BILA</name>
<organism evidence="5 6">
    <name type="scientific">Pristionchus mayeri</name>
    <dbReference type="NCBI Taxonomy" id="1317129"/>
    <lineage>
        <taxon>Eukaryota</taxon>
        <taxon>Metazoa</taxon>
        <taxon>Ecdysozoa</taxon>
        <taxon>Nematoda</taxon>
        <taxon>Chromadorea</taxon>
        <taxon>Rhabditida</taxon>
        <taxon>Rhabditina</taxon>
        <taxon>Diplogasteromorpha</taxon>
        <taxon>Diplogasteroidea</taxon>
        <taxon>Neodiplogasteridae</taxon>
        <taxon>Pristionchus</taxon>
    </lineage>
</organism>
<dbReference type="Pfam" id="PF03088">
    <property type="entry name" value="Str_synth"/>
    <property type="match status" value="1"/>
</dbReference>
<sequence length="251" mass="27677">SLPSPPPLVGPLSPNDFLTKIDRVLEGEIIGPESIVVDGEKVYTGLADGRIIQIVGGRITKTIKLVDDKRPADGSEDEEKFGRPLGMRQLSDEKIVVVDAFLGVFIVDFETESKRIVFDAKTPLKGAEARFLNDIDVISDDEVLFTDSSLLYSRKDSMKEIVGARGTGRVISLRISTGEAKVLMSGLHFANGIQVLPDRESLIVAEMTRSRIMRYYFGGVKEGTFEEFCSNLPGMPDNLRLSHNENSVWVS</sequence>
<evidence type="ECO:0000256" key="1">
    <source>
        <dbReference type="ARBA" id="ARBA00009191"/>
    </source>
</evidence>